<dbReference type="InParanoid" id="A2FF04"/>
<dbReference type="RefSeq" id="XP_001309438.1">
    <property type="nucleotide sequence ID" value="XM_001309437.1"/>
</dbReference>
<gene>
    <name evidence="3" type="ORF">TVAG_148600</name>
</gene>
<feature type="compositionally biased region" description="Basic and acidic residues" evidence="2">
    <location>
        <begin position="71"/>
        <end position="85"/>
    </location>
</feature>
<evidence type="ECO:0000313" key="3">
    <source>
        <dbReference type="EMBL" id="EAX96508.1"/>
    </source>
</evidence>
<dbReference type="VEuPathDB" id="TrichDB:TVAGG3_0661170"/>
<sequence>MTTEATEAPKQEITEPGDAVVEQEKKEIVEDVIKIEDQINENVIKPEGSPKKVRRQNPETEEYNYYYSDDENAKQQPETKEEKPNTEVSLKNSLFGALNSDKPAEKQETQNQDAGETLAEKLLDNNNPPPAENQQQPAEQPPTEKPEENKEQPEEKQENNEKLEAPIQEVLQEKLRNMDPNKKDDDAKENQNQENQNENPQNPENAAEQPKEPENTTESAEKPAEEPQNEVKPEEQQNNEQQPAEPAEQPQQTEDQSLHGIIQEKLLGKQKDEPNPENTPESQQQNKENKEDNNEQNAEQTQEPVEDQNPENQVQIVEPNENENQQEGQNPQENPADQQSPEDKELEEAMDDMINKFQAPPPHLRARIRQIISHRRVDAIVAGQYEQAELQDRYERALAISLQAEQDRANEDNRIDLLYARYVKLQEQLQDINQKYDDEIKACNDNSQHLLDQLKEKHAQELDEFTKKWNDEKFLLQFNKPSSKLLQLREMEKARALSRLYQKAKEIKIIADRLQNEETQAAQRRINAQMEFEKKKLLARQEKEIKSNEEHRAIVIQNKNLQRETETRPVQVAIAQIRAKKGTIVVAGKPSSQAVTRDFADADKSPLSPRTHEKLNNYRAVKPKPRLSVHGAVESKPNSPKNRPKSSTIKRPFTSASHRGKFTRK</sequence>
<feature type="compositionally biased region" description="Low complexity" evidence="2">
    <location>
        <begin position="192"/>
        <end position="208"/>
    </location>
</feature>
<keyword evidence="4" id="KW-1185">Reference proteome</keyword>
<organism evidence="3 4">
    <name type="scientific">Trichomonas vaginalis (strain ATCC PRA-98 / G3)</name>
    <dbReference type="NCBI Taxonomy" id="412133"/>
    <lineage>
        <taxon>Eukaryota</taxon>
        <taxon>Metamonada</taxon>
        <taxon>Parabasalia</taxon>
        <taxon>Trichomonadida</taxon>
        <taxon>Trichomonadidae</taxon>
        <taxon>Trichomonas</taxon>
    </lineage>
</organism>
<dbReference type="AlphaFoldDB" id="A2FF04"/>
<dbReference type="SMR" id="A2FF04"/>
<feature type="compositionally biased region" description="Low complexity" evidence="2">
    <location>
        <begin position="236"/>
        <end position="255"/>
    </location>
</feature>
<dbReference type="Proteomes" id="UP000001542">
    <property type="component" value="Unassembled WGS sequence"/>
</dbReference>
<feature type="coiled-coil region" evidence="1">
    <location>
        <begin position="497"/>
        <end position="531"/>
    </location>
</feature>
<feature type="region of interest" description="Disordered" evidence="2">
    <location>
        <begin position="1"/>
        <end position="22"/>
    </location>
</feature>
<accession>A2FF04</accession>
<keyword evidence="1" id="KW-0175">Coiled coil</keyword>
<evidence type="ECO:0000313" key="4">
    <source>
        <dbReference type="Proteomes" id="UP000001542"/>
    </source>
</evidence>
<proteinExistence type="predicted"/>
<dbReference type="PANTHER" id="PTHR47026">
    <property type="entry name" value="PIGMENTOSA GTPASE REGULATOR-LIKE PROTEIN, PUTATIVE-RELATED"/>
    <property type="match status" value="1"/>
</dbReference>
<feature type="region of interest" description="Disordered" evidence="2">
    <location>
        <begin position="620"/>
        <end position="665"/>
    </location>
</feature>
<dbReference type="OrthoDB" id="10623507at2759"/>
<evidence type="ECO:0000256" key="2">
    <source>
        <dbReference type="SAM" id="MobiDB-lite"/>
    </source>
</evidence>
<dbReference type="PANTHER" id="PTHR47026:SF2">
    <property type="entry name" value="FLAGELLAR ASSOCIATED PROTEIN"/>
    <property type="match status" value="1"/>
</dbReference>
<feature type="region of interest" description="Disordered" evidence="2">
    <location>
        <begin position="46"/>
        <end position="345"/>
    </location>
</feature>
<dbReference type="EMBL" id="DS113755">
    <property type="protein sequence ID" value="EAX96508.1"/>
    <property type="molecule type" value="Genomic_DNA"/>
</dbReference>
<feature type="coiled-coil region" evidence="1">
    <location>
        <begin position="415"/>
        <end position="464"/>
    </location>
</feature>
<feature type="compositionally biased region" description="Low complexity" evidence="2">
    <location>
        <begin position="311"/>
        <end position="335"/>
    </location>
</feature>
<protein>
    <submittedName>
        <fullName evidence="3">Uncharacterized protein</fullName>
    </submittedName>
</protein>
<reference evidence="3" key="1">
    <citation type="submission" date="2006-10" db="EMBL/GenBank/DDBJ databases">
        <authorList>
            <person name="Amadeo P."/>
            <person name="Zhao Q."/>
            <person name="Wortman J."/>
            <person name="Fraser-Liggett C."/>
            <person name="Carlton J."/>
        </authorList>
    </citation>
    <scope>NUCLEOTIDE SEQUENCE</scope>
    <source>
        <strain evidence="3">G3</strain>
    </source>
</reference>
<feature type="compositionally biased region" description="Basic and acidic residues" evidence="2">
    <location>
        <begin position="171"/>
        <end position="191"/>
    </location>
</feature>
<dbReference type="KEGG" id="tva:4754281"/>
<evidence type="ECO:0000256" key="1">
    <source>
        <dbReference type="SAM" id="Coils"/>
    </source>
</evidence>
<feature type="compositionally biased region" description="Basic and acidic residues" evidence="2">
    <location>
        <begin position="142"/>
        <end position="164"/>
    </location>
</feature>
<feature type="compositionally biased region" description="Basic and acidic residues" evidence="2">
    <location>
        <begin position="209"/>
        <end position="235"/>
    </location>
</feature>
<name>A2FF04_TRIV3</name>
<dbReference type="VEuPathDB" id="TrichDB:TVAG_148600"/>
<feature type="compositionally biased region" description="Polar residues" evidence="2">
    <location>
        <begin position="636"/>
        <end position="657"/>
    </location>
</feature>
<reference evidence="3" key="2">
    <citation type="journal article" date="2007" name="Science">
        <title>Draft genome sequence of the sexually transmitted pathogen Trichomonas vaginalis.</title>
        <authorList>
            <person name="Carlton J.M."/>
            <person name="Hirt R.P."/>
            <person name="Silva J.C."/>
            <person name="Delcher A.L."/>
            <person name="Schatz M."/>
            <person name="Zhao Q."/>
            <person name="Wortman J.R."/>
            <person name="Bidwell S.L."/>
            <person name="Alsmark U.C.M."/>
            <person name="Besteiro S."/>
            <person name="Sicheritz-Ponten T."/>
            <person name="Noel C.J."/>
            <person name="Dacks J.B."/>
            <person name="Foster P.G."/>
            <person name="Simillion C."/>
            <person name="Van de Peer Y."/>
            <person name="Miranda-Saavedra D."/>
            <person name="Barton G.J."/>
            <person name="Westrop G.D."/>
            <person name="Mueller S."/>
            <person name="Dessi D."/>
            <person name="Fiori P.L."/>
            <person name="Ren Q."/>
            <person name="Paulsen I."/>
            <person name="Zhang H."/>
            <person name="Bastida-Corcuera F.D."/>
            <person name="Simoes-Barbosa A."/>
            <person name="Brown M.T."/>
            <person name="Hayes R.D."/>
            <person name="Mukherjee M."/>
            <person name="Okumura C.Y."/>
            <person name="Schneider R."/>
            <person name="Smith A.J."/>
            <person name="Vanacova S."/>
            <person name="Villalvazo M."/>
            <person name="Haas B.J."/>
            <person name="Pertea M."/>
            <person name="Feldblyum T.V."/>
            <person name="Utterback T.R."/>
            <person name="Shu C.L."/>
            <person name="Osoegawa K."/>
            <person name="de Jong P.J."/>
            <person name="Hrdy I."/>
            <person name="Horvathova L."/>
            <person name="Zubacova Z."/>
            <person name="Dolezal P."/>
            <person name="Malik S.B."/>
            <person name="Logsdon J.M. Jr."/>
            <person name="Henze K."/>
            <person name="Gupta A."/>
            <person name="Wang C.C."/>
            <person name="Dunne R.L."/>
            <person name="Upcroft J.A."/>
            <person name="Upcroft P."/>
            <person name="White O."/>
            <person name="Salzberg S.L."/>
            <person name="Tang P."/>
            <person name="Chiu C.-H."/>
            <person name="Lee Y.-S."/>
            <person name="Embley T.M."/>
            <person name="Coombs G.H."/>
            <person name="Mottram J.C."/>
            <person name="Tachezy J."/>
            <person name="Fraser-Liggett C.M."/>
            <person name="Johnson P.J."/>
        </authorList>
    </citation>
    <scope>NUCLEOTIDE SEQUENCE [LARGE SCALE GENOMIC DNA]</scope>
    <source>
        <strain evidence="3">G3</strain>
    </source>
</reference>